<evidence type="ECO:0000313" key="2">
    <source>
        <dbReference type="Proteomes" id="UP001597343"/>
    </source>
</evidence>
<protein>
    <recommendedName>
        <fullName evidence="3">Spore germination protein</fullName>
    </recommendedName>
</protein>
<gene>
    <name evidence="1" type="ORF">ACFSOY_10175</name>
</gene>
<keyword evidence="2" id="KW-1185">Reference proteome</keyword>
<comment type="caution">
    <text evidence="1">The sequence shown here is derived from an EMBL/GenBank/DDBJ whole genome shotgun (WGS) entry which is preliminary data.</text>
</comment>
<organism evidence="1 2">
    <name type="scientific">Tumebacillus lipolyticus</name>
    <dbReference type="NCBI Taxonomy" id="1280370"/>
    <lineage>
        <taxon>Bacteria</taxon>
        <taxon>Bacillati</taxon>
        <taxon>Bacillota</taxon>
        <taxon>Bacilli</taxon>
        <taxon>Bacillales</taxon>
        <taxon>Alicyclobacillaceae</taxon>
        <taxon>Tumebacillus</taxon>
    </lineage>
</organism>
<proteinExistence type="predicted"/>
<dbReference type="EMBL" id="JBHUIO010000005">
    <property type="protein sequence ID" value="MFD2170366.1"/>
    <property type="molecule type" value="Genomic_DNA"/>
</dbReference>
<evidence type="ECO:0008006" key="3">
    <source>
        <dbReference type="Google" id="ProtNLM"/>
    </source>
</evidence>
<name>A0ABW4ZYK2_9BACL</name>
<reference evidence="2" key="1">
    <citation type="journal article" date="2019" name="Int. J. Syst. Evol. Microbiol.">
        <title>The Global Catalogue of Microorganisms (GCM) 10K type strain sequencing project: providing services to taxonomists for standard genome sequencing and annotation.</title>
        <authorList>
            <consortium name="The Broad Institute Genomics Platform"/>
            <consortium name="The Broad Institute Genome Sequencing Center for Infectious Disease"/>
            <person name="Wu L."/>
            <person name="Ma J."/>
        </authorList>
    </citation>
    <scope>NUCLEOTIDE SEQUENCE [LARGE SCALE GENOMIC DNA]</scope>
    <source>
        <strain evidence="2">CGMCC 1.13574</strain>
    </source>
</reference>
<evidence type="ECO:0000313" key="1">
    <source>
        <dbReference type="EMBL" id="MFD2170366.1"/>
    </source>
</evidence>
<accession>A0ABW4ZYK2</accession>
<dbReference type="Proteomes" id="UP001597343">
    <property type="component" value="Unassembled WGS sequence"/>
</dbReference>
<dbReference type="RefSeq" id="WP_386046257.1">
    <property type="nucleotide sequence ID" value="NZ_JBHUIO010000005.1"/>
</dbReference>
<sequence>MAVQIQTISGGTVVFGTVGCVCTRTSSNSVHGAGSDLIGDGGTTISGISSTNASGLAPNMNGK</sequence>